<protein>
    <submittedName>
        <fullName evidence="1">Protease m1 zinc metalloprotease</fullName>
    </submittedName>
</protein>
<organism evidence="1 2">
    <name type="scientific">Operophtera brumata</name>
    <name type="common">Winter moth</name>
    <name type="synonym">Phalaena brumata</name>
    <dbReference type="NCBI Taxonomy" id="104452"/>
    <lineage>
        <taxon>Eukaryota</taxon>
        <taxon>Metazoa</taxon>
        <taxon>Ecdysozoa</taxon>
        <taxon>Arthropoda</taxon>
        <taxon>Hexapoda</taxon>
        <taxon>Insecta</taxon>
        <taxon>Pterygota</taxon>
        <taxon>Neoptera</taxon>
        <taxon>Endopterygota</taxon>
        <taxon>Lepidoptera</taxon>
        <taxon>Glossata</taxon>
        <taxon>Ditrysia</taxon>
        <taxon>Geometroidea</taxon>
        <taxon>Geometridae</taxon>
        <taxon>Larentiinae</taxon>
        <taxon>Operophtera</taxon>
    </lineage>
</organism>
<dbReference type="Proteomes" id="UP000037510">
    <property type="component" value="Unassembled WGS sequence"/>
</dbReference>
<name>A0A0L7KPA8_OPEBR</name>
<evidence type="ECO:0000313" key="1">
    <source>
        <dbReference type="EMBL" id="KOB64794.1"/>
    </source>
</evidence>
<sequence>MVSDFYSAQAGRFGSAEHIIEKSLRNIKEEARWSSENIPVISKWLDGYIANSNVKDDKFIGAKELPSIACE</sequence>
<reference evidence="1 2" key="1">
    <citation type="journal article" date="2015" name="Genome Biol. Evol.">
        <title>The genome of winter moth (Operophtera brumata) provides a genomic perspective on sexual dimorphism and phenology.</title>
        <authorList>
            <person name="Derks M.F."/>
            <person name="Smit S."/>
            <person name="Salis L."/>
            <person name="Schijlen E."/>
            <person name="Bossers A."/>
            <person name="Mateman C."/>
            <person name="Pijl A.S."/>
            <person name="de Ridder D."/>
            <person name="Groenen M.A."/>
            <person name="Visser M.E."/>
            <person name="Megens H.J."/>
        </authorList>
    </citation>
    <scope>NUCLEOTIDE SEQUENCE [LARGE SCALE GENOMIC DNA]</scope>
    <source>
        <strain evidence="1">WM2013NL</strain>
        <tissue evidence="1">Head and thorax</tissue>
    </source>
</reference>
<keyword evidence="2" id="KW-1185">Reference proteome</keyword>
<dbReference type="EMBL" id="JTDY01008019">
    <property type="protein sequence ID" value="KOB64794.1"/>
    <property type="molecule type" value="Genomic_DNA"/>
</dbReference>
<comment type="caution">
    <text evidence="1">The sequence shown here is derived from an EMBL/GenBank/DDBJ whole genome shotgun (WGS) entry which is preliminary data.</text>
</comment>
<dbReference type="AlphaFoldDB" id="A0A0L7KPA8"/>
<dbReference type="GO" id="GO:0008237">
    <property type="term" value="F:metallopeptidase activity"/>
    <property type="evidence" value="ECO:0007669"/>
    <property type="project" value="UniProtKB-KW"/>
</dbReference>
<keyword evidence="1" id="KW-0378">Hydrolase</keyword>
<evidence type="ECO:0000313" key="2">
    <source>
        <dbReference type="Proteomes" id="UP000037510"/>
    </source>
</evidence>
<keyword evidence="1" id="KW-0482">Metalloprotease</keyword>
<proteinExistence type="predicted"/>
<keyword evidence="1" id="KW-0645">Protease</keyword>
<accession>A0A0L7KPA8</accession>
<dbReference type="GO" id="GO:0006508">
    <property type="term" value="P:proteolysis"/>
    <property type="evidence" value="ECO:0007669"/>
    <property type="project" value="UniProtKB-KW"/>
</dbReference>
<dbReference type="STRING" id="104452.A0A0L7KPA8"/>
<gene>
    <name evidence="1" type="ORF">OBRU01_23665</name>
</gene>